<evidence type="ECO:0000313" key="2">
    <source>
        <dbReference type="EMBL" id="PHH60026.1"/>
    </source>
</evidence>
<dbReference type="AlphaFoldDB" id="A0A2C5XX75"/>
<feature type="region of interest" description="Disordered" evidence="1">
    <location>
        <begin position="119"/>
        <end position="164"/>
    </location>
</feature>
<feature type="compositionally biased region" description="Basic and acidic residues" evidence="1">
    <location>
        <begin position="119"/>
        <end position="133"/>
    </location>
</feature>
<reference evidence="2 3" key="1">
    <citation type="submission" date="2017-06" db="EMBL/GenBank/DDBJ databases">
        <title>Ant-infecting Ophiocordyceps genomes reveal a high diversity of potential behavioral manipulation genes and a possible major role for enterotoxins.</title>
        <authorList>
            <person name="De Bekker C."/>
            <person name="Evans H.C."/>
            <person name="Brachmann A."/>
            <person name="Hughes D.P."/>
        </authorList>
    </citation>
    <scope>NUCLEOTIDE SEQUENCE [LARGE SCALE GENOMIC DNA]</scope>
    <source>
        <strain evidence="2 3">Map64</strain>
    </source>
</reference>
<name>A0A2C5XX75_9HYPO</name>
<protein>
    <submittedName>
        <fullName evidence="2">Uncharacterized protein</fullName>
    </submittedName>
</protein>
<sequence>MSVYHGGPGWYVTPNTPENARHIHGRPRSDRWADSSPSLDNAVLQPARTERARQSGQSAGDGQSGDRPERTPAQEARARAYMEAAERRMEARETQCCAPYLGQYDEEVERWVRQEEERTMKQKEQQRKREEKERKRKQQRRDQISMQRRQKANSKAMPRRISERRQAFSTKRFFAFFRRLLCLWPEEPDSRGRSPSKPTPDDLSDDSASLVSFARIETRNSLLGNSIVQLDTCEARQR</sequence>
<dbReference type="EMBL" id="NJET01000167">
    <property type="protein sequence ID" value="PHH60026.1"/>
    <property type="molecule type" value="Genomic_DNA"/>
</dbReference>
<feature type="region of interest" description="Disordered" evidence="1">
    <location>
        <begin position="1"/>
        <end position="82"/>
    </location>
</feature>
<organism evidence="2 3">
    <name type="scientific">Ophiocordyceps australis</name>
    <dbReference type="NCBI Taxonomy" id="1399860"/>
    <lineage>
        <taxon>Eukaryota</taxon>
        <taxon>Fungi</taxon>
        <taxon>Dikarya</taxon>
        <taxon>Ascomycota</taxon>
        <taxon>Pezizomycotina</taxon>
        <taxon>Sordariomycetes</taxon>
        <taxon>Hypocreomycetidae</taxon>
        <taxon>Hypocreales</taxon>
        <taxon>Ophiocordycipitaceae</taxon>
        <taxon>Ophiocordyceps</taxon>
    </lineage>
</organism>
<evidence type="ECO:0000313" key="3">
    <source>
        <dbReference type="Proteomes" id="UP000226192"/>
    </source>
</evidence>
<evidence type="ECO:0000256" key="1">
    <source>
        <dbReference type="SAM" id="MobiDB-lite"/>
    </source>
</evidence>
<proteinExistence type="predicted"/>
<keyword evidence="3" id="KW-1185">Reference proteome</keyword>
<feature type="region of interest" description="Disordered" evidence="1">
    <location>
        <begin position="188"/>
        <end position="207"/>
    </location>
</feature>
<gene>
    <name evidence="2" type="ORF">CDD81_2194</name>
</gene>
<comment type="caution">
    <text evidence="2">The sequence shown here is derived from an EMBL/GenBank/DDBJ whole genome shotgun (WGS) entry which is preliminary data.</text>
</comment>
<accession>A0A2C5XX75</accession>
<dbReference type="Proteomes" id="UP000226192">
    <property type="component" value="Unassembled WGS sequence"/>
</dbReference>
<feature type="compositionally biased region" description="Basic and acidic residues" evidence="1">
    <location>
        <begin position="64"/>
        <end position="82"/>
    </location>
</feature>
<dbReference type="OrthoDB" id="10526787at2759"/>